<dbReference type="SUPFAM" id="SSF55874">
    <property type="entry name" value="ATPase domain of HSP90 chaperone/DNA topoisomerase II/histidine kinase"/>
    <property type="match status" value="1"/>
</dbReference>
<dbReference type="Proteomes" id="UP000598146">
    <property type="component" value="Unassembled WGS sequence"/>
</dbReference>
<evidence type="ECO:0000256" key="4">
    <source>
        <dbReference type="ARBA" id="ARBA00022679"/>
    </source>
</evidence>
<evidence type="ECO:0000256" key="7">
    <source>
        <dbReference type="ARBA" id="ARBA00022840"/>
    </source>
</evidence>
<keyword evidence="4" id="KW-0808">Transferase</keyword>
<dbReference type="InterPro" id="IPR025828">
    <property type="entry name" value="Put_sensor_dom"/>
</dbReference>
<keyword evidence="9" id="KW-1133">Transmembrane helix</keyword>
<dbReference type="Pfam" id="PF13796">
    <property type="entry name" value="Sensor"/>
    <property type="match status" value="1"/>
</dbReference>
<dbReference type="CDD" id="cd16917">
    <property type="entry name" value="HATPase_UhpB-NarQ-NarX-like"/>
    <property type="match status" value="1"/>
</dbReference>
<evidence type="ECO:0000313" key="14">
    <source>
        <dbReference type="Proteomes" id="UP000598146"/>
    </source>
</evidence>
<evidence type="ECO:0000259" key="12">
    <source>
        <dbReference type="Pfam" id="PF13796"/>
    </source>
</evidence>
<evidence type="ECO:0000259" key="10">
    <source>
        <dbReference type="Pfam" id="PF02518"/>
    </source>
</evidence>
<feature type="transmembrane region" description="Helical" evidence="9">
    <location>
        <begin position="158"/>
        <end position="177"/>
    </location>
</feature>
<comment type="caution">
    <text evidence="13">The sequence shown here is derived from an EMBL/GenBank/DDBJ whole genome shotgun (WGS) entry which is preliminary data.</text>
</comment>
<gene>
    <name evidence="13" type="ORF">I4J89_29965</name>
</gene>
<dbReference type="PANTHER" id="PTHR24421:SF10">
    <property type="entry name" value="NITRATE_NITRITE SENSOR PROTEIN NARQ"/>
    <property type="match status" value="1"/>
</dbReference>
<evidence type="ECO:0000256" key="1">
    <source>
        <dbReference type="ARBA" id="ARBA00000085"/>
    </source>
</evidence>
<dbReference type="GO" id="GO:0000155">
    <property type="term" value="F:phosphorelay sensor kinase activity"/>
    <property type="evidence" value="ECO:0007669"/>
    <property type="project" value="InterPro"/>
</dbReference>
<keyword evidence="9" id="KW-0812">Transmembrane</keyword>
<organism evidence="13 14">
    <name type="scientific">Actinoplanes aureus</name>
    <dbReference type="NCBI Taxonomy" id="2792083"/>
    <lineage>
        <taxon>Bacteria</taxon>
        <taxon>Bacillati</taxon>
        <taxon>Actinomycetota</taxon>
        <taxon>Actinomycetes</taxon>
        <taxon>Micromonosporales</taxon>
        <taxon>Micromonosporaceae</taxon>
        <taxon>Actinoplanes</taxon>
    </lineage>
</organism>
<dbReference type="InterPro" id="IPR036890">
    <property type="entry name" value="HATPase_C_sf"/>
</dbReference>
<dbReference type="AlphaFoldDB" id="A0A931C935"/>
<comment type="catalytic activity">
    <reaction evidence="1">
        <text>ATP + protein L-histidine = ADP + protein N-phospho-L-histidine.</text>
        <dbReference type="EC" id="2.7.13.3"/>
    </reaction>
</comment>
<dbReference type="InterPro" id="IPR050482">
    <property type="entry name" value="Sensor_HK_TwoCompSys"/>
</dbReference>
<dbReference type="Gene3D" id="3.30.565.10">
    <property type="entry name" value="Histidine kinase-like ATPase, C-terminal domain"/>
    <property type="match status" value="1"/>
</dbReference>
<dbReference type="EMBL" id="JADQTO010000016">
    <property type="protein sequence ID" value="MBG0565685.1"/>
    <property type="molecule type" value="Genomic_DNA"/>
</dbReference>
<keyword evidence="5" id="KW-0547">Nucleotide-binding</keyword>
<dbReference type="GO" id="GO:0005524">
    <property type="term" value="F:ATP binding"/>
    <property type="evidence" value="ECO:0007669"/>
    <property type="project" value="UniProtKB-KW"/>
</dbReference>
<keyword evidence="14" id="KW-1185">Reference proteome</keyword>
<dbReference type="Pfam" id="PF02518">
    <property type="entry name" value="HATPase_c"/>
    <property type="match status" value="1"/>
</dbReference>
<keyword evidence="9" id="KW-0472">Membrane</keyword>
<sequence>MKQIRSHGRDLGWLVVSAAIGLPAPVLLFLLVASLPATVAAGLGLGLFAAAVWVTRRLAGLQRRRAAAVLGAAVPASYRPLPAGAFARLRMILREPATWYDFAWLACQFVVGVVCFVLPVALWLGAFQCVTAPVLSAVLPEPTGYDPLVLELTGRSTVLSWVLVPVGLGLAVVAYRLPRPLVHGQARLAAALLGPTSKAVLIDRVGSLTATRAATVDASAAELRRIERDLHDGAQARLVAMAMSLGVAEDVIDADPAGAKALVAEARAGVGAALTELRDLVRGVHPPVLADRGLAAAVEALVLDTAFPADLDLRLDRRLTAPVEAAAYFAVAEALANAGRHSGATRIQVTIADTGTALHITVRDDGHGGADPAGGTGLLGIRRRMAAFDGELRLSSPAGGPTVLNMELPCAS</sequence>
<evidence type="ECO:0000259" key="11">
    <source>
        <dbReference type="Pfam" id="PF07730"/>
    </source>
</evidence>
<name>A0A931C935_9ACTN</name>
<reference evidence="13" key="1">
    <citation type="submission" date="2020-11" db="EMBL/GenBank/DDBJ databases">
        <title>Isolation and identification of active actinomycetes.</title>
        <authorList>
            <person name="Sun X."/>
        </authorList>
    </citation>
    <scope>NUCLEOTIDE SEQUENCE</scope>
    <source>
        <strain evidence="13">NEAU-A11</strain>
    </source>
</reference>
<dbReference type="EC" id="2.7.13.3" evidence="2"/>
<dbReference type="InterPro" id="IPR003594">
    <property type="entry name" value="HATPase_dom"/>
</dbReference>
<feature type="transmembrane region" description="Helical" evidence="9">
    <location>
        <begin position="12"/>
        <end position="31"/>
    </location>
</feature>
<evidence type="ECO:0000256" key="3">
    <source>
        <dbReference type="ARBA" id="ARBA00022553"/>
    </source>
</evidence>
<feature type="domain" description="Signal transduction histidine kinase subgroup 3 dimerisation and phosphoacceptor" evidence="11">
    <location>
        <begin position="222"/>
        <end position="289"/>
    </location>
</feature>
<evidence type="ECO:0000256" key="5">
    <source>
        <dbReference type="ARBA" id="ARBA00022741"/>
    </source>
</evidence>
<dbReference type="PANTHER" id="PTHR24421">
    <property type="entry name" value="NITRATE/NITRITE SENSOR PROTEIN NARX-RELATED"/>
    <property type="match status" value="1"/>
</dbReference>
<evidence type="ECO:0000256" key="9">
    <source>
        <dbReference type="SAM" id="Phobius"/>
    </source>
</evidence>
<evidence type="ECO:0000256" key="6">
    <source>
        <dbReference type="ARBA" id="ARBA00022777"/>
    </source>
</evidence>
<evidence type="ECO:0000256" key="2">
    <source>
        <dbReference type="ARBA" id="ARBA00012438"/>
    </source>
</evidence>
<dbReference type="GO" id="GO:0016020">
    <property type="term" value="C:membrane"/>
    <property type="evidence" value="ECO:0007669"/>
    <property type="project" value="InterPro"/>
</dbReference>
<keyword evidence="3" id="KW-0597">Phosphoprotein</keyword>
<accession>A0A931C935</accession>
<protein>
    <recommendedName>
        <fullName evidence="2">histidine kinase</fullName>
        <ecNumber evidence="2">2.7.13.3</ecNumber>
    </recommendedName>
</protein>
<feature type="transmembrane region" description="Helical" evidence="9">
    <location>
        <begin position="98"/>
        <end position="124"/>
    </location>
</feature>
<evidence type="ECO:0000256" key="8">
    <source>
        <dbReference type="ARBA" id="ARBA00023012"/>
    </source>
</evidence>
<keyword evidence="6" id="KW-0418">Kinase</keyword>
<proteinExistence type="predicted"/>
<evidence type="ECO:0000313" key="13">
    <source>
        <dbReference type="EMBL" id="MBG0565685.1"/>
    </source>
</evidence>
<dbReference type="Pfam" id="PF07730">
    <property type="entry name" value="HisKA_3"/>
    <property type="match status" value="1"/>
</dbReference>
<feature type="domain" description="Histidine kinase/HSP90-like ATPase" evidence="10">
    <location>
        <begin position="327"/>
        <end position="409"/>
    </location>
</feature>
<dbReference type="InterPro" id="IPR011712">
    <property type="entry name" value="Sig_transdc_His_kin_sub3_dim/P"/>
</dbReference>
<feature type="transmembrane region" description="Helical" evidence="9">
    <location>
        <begin position="37"/>
        <end position="55"/>
    </location>
</feature>
<feature type="domain" description="Putative sensor" evidence="12">
    <location>
        <begin position="14"/>
        <end position="193"/>
    </location>
</feature>
<keyword evidence="7" id="KW-0067">ATP-binding</keyword>
<dbReference type="GO" id="GO:0046983">
    <property type="term" value="F:protein dimerization activity"/>
    <property type="evidence" value="ECO:0007669"/>
    <property type="project" value="InterPro"/>
</dbReference>
<dbReference type="RefSeq" id="WP_196417462.1">
    <property type="nucleotide sequence ID" value="NZ_JADQTO010000016.1"/>
</dbReference>
<dbReference type="Gene3D" id="1.20.5.1930">
    <property type="match status" value="1"/>
</dbReference>
<keyword evidence="8" id="KW-0902">Two-component regulatory system</keyword>